<dbReference type="InParanoid" id="A0A059D3S7"/>
<dbReference type="InterPro" id="IPR036420">
    <property type="entry name" value="BRCT_dom_sf"/>
</dbReference>
<dbReference type="STRING" id="71139.A0A059D3S7"/>
<dbReference type="PROSITE" id="PS50172">
    <property type="entry name" value="BRCT"/>
    <property type="match status" value="1"/>
</dbReference>
<proteinExistence type="predicted"/>
<dbReference type="EMBL" id="KK198754">
    <property type="protein sequence ID" value="KCW85247.1"/>
    <property type="molecule type" value="Genomic_DNA"/>
</dbReference>
<name>A0A059D3S7_EUCGR</name>
<dbReference type="PANTHER" id="PTHR13561">
    <property type="entry name" value="DNA REPLICATION REGULATOR DPB11-RELATED"/>
    <property type="match status" value="1"/>
</dbReference>
<evidence type="ECO:0000313" key="3">
    <source>
        <dbReference type="EMBL" id="KCW85247.1"/>
    </source>
</evidence>
<dbReference type="Gramene" id="KCW85247">
    <property type="protein sequence ID" value="KCW85247"/>
    <property type="gene ID" value="EUGRSUZ_B02095"/>
</dbReference>
<dbReference type="InterPro" id="IPR001357">
    <property type="entry name" value="BRCT_dom"/>
</dbReference>
<dbReference type="CDD" id="cd17731">
    <property type="entry name" value="BRCT_TopBP1_rpt2_like"/>
    <property type="match status" value="1"/>
</dbReference>
<feature type="domain" description="BRCT" evidence="2">
    <location>
        <begin position="60"/>
        <end position="84"/>
    </location>
</feature>
<accession>A0A059D3S7</accession>
<dbReference type="InterPro" id="IPR059215">
    <property type="entry name" value="BRCT2_TopBP1-like"/>
</dbReference>
<sequence length="287" mass="32466">MGSIVGSTLIELAELRKSFLHIYMNILCANSLMNPILRDKLFLSINVVIMQWASNVLKKPVVTIDWLYQFHNEHRVVPLESYRVLSFSGSTICVTGIPAELTRQCTHLIAEIYFSSSRLRSTPEGDKYTVAKRWGHIYIVNRKWFDQSASRKADISVTKIPCCCQLMLNEESYPVQGSSMSSVKTASCQQNQDRVIRSSQSLPSLTVGDRDFHSISATEHADPDLETPLSQNVSSKFVDPISLQKRTIVKWQLCSHDGRVAEVSQNEDDDLYLSECRLTSSNARFPQ</sequence>
<dbReference type="Gene3D" id="3.40.50.10190">
    <property type="entry name" value="BRCT domain"/>
    <property type="match status" value="1"/>
</dbReference>
<evidence type="ECO:0000259" key="2">
    <source>
        <dbReference type="PROSITE" id="PS50172"/>
    </source>
</evidence>
<dbReference type="PANTHER" id="PTHR13561:SF20">
    <property type="entry name" value="DNA TOPOISOMERASE 2-BINDING PROTEIN 1"/>
    <property type="match status" value="1"/>
</dbReference>
<dbReference type="SUPFAM" id="SSF52113">
    <property type="entry name" value="BRCT domain"/>
    <property type="match status" value="1"/>
</dbReference>
<reference evidence="3" key="1">
    <citation type="submission" date="2013-07" db="EMBL/GenBank/DDBJ databases">
        <title>The genome of Eucalyptus grandis.</title>
        <authorList>
            <person name="Schmutz J."/>
            <person name="Hayes R."/>
            <person name="Myburg A."/>
            <person name="Tuskan G."/>
            <person name="Grattapaglia D."/>
            <person name="Rokhsar D.S."/>
        </authorList>
    </citation>
    <scope>NUCLEOTIDE SEQUENCE</scope>
    <source>
        <tissue evidence="3">Leaf extractions</tissue>
    </source>
</reference>
<dbReference type="AlphaFoldDB" id="A0A059D3S7"/>
<evidence type="ECO:0000256" key="1">
    <source>
        <dbReference type="ARBA" id="ARBA00022737"/>
    </source>
</evidence>
<protein>
    <recommendedName>
        <fullName evidence="2">BRCT domain-containing protein</fullName>
    </recommendedName>
</protein>
<dbReference type="Pfam" id="PF12738">
    <property type="entry name" value="PTCB-BRCT"/>
    <property type="match status" value="1"/>
</dbReference>
<gene>
    <name evidence="3" type="ORF">EUGRSUZ_B02095</name>
</gene>
<keyword evidence="1" id="KW-0677">Repeat</keyword>
<organism evidence="3">
    <name type="scientific">Eucalyptus grandis</name>
    <name type="common">Flooded gum</name>
    <dbReference type="NCBI Taxonomy" id="71139"/>
    <lineage>
        <taxon>Eukaryota</taxon>
        <taxon>Viridiplantae</taxon>
        <taxon>Streptophyta</taxon>
        <taxon>Embryophyta</taxon>
        <taxon>Tracheophyta</taxon>
        <taxon>Spermatophyta</taxon>
        <taxon>Magnoliopsida</taxon>
        <taxon>eudicotyledons</taxon>
        <taxon>Gunneridae</taxon>
        <taxon>Pentapetalae</taxon>
        <taxon>rosids</taxon>
        <taxon>malvids</taxon>
        <taxon>Myrtales</taxon>
        <taxon>Myrtaceae</taxon>
        <taxon>Myrtoideae</taxon>
        <taxon>Eucalypteae</taxon>
        <taxon>Eucalyptus</taxon>
    </lineage>
</organism>